<dbReference type="Pfam" id="PF15420">
    <property type="entry name" value="Abhydrolase_9_N"/>
    <property type="match status" value="1"/>
</dbReference>
<keyword evidence="1" id="KW-0812">Transmembrane</keyword>
<dbReference type="GO" id="GO:0016787">
    <property type="term" value="F:hydrolase activity"/>
    <property type="evidence" value="ECO:0007669"/>
    <property type="project" value="UniProtKB-KW"/>
</dbReference>
<feature type="transmembrane region" description="Helical" evidence="1">
    <location>
        <begin position="7"/>
        <end position="29"/>
    </location>
</feature>
<keyword evidence="4" id="KW-0378">Hydrolase</keyword>
<evidence type="ECO:0000313" key="5">
    <source>
        <dbReference type="Proteomes" id="UP001597264"/>
    </source>
</evidence>
<reference evidence="5" key="1">
    <citation type="journal article" date="2019" name="Int. J. Syst. Evol. Microbiol.">
        <title>The Global Catalogue of Microorganisms (GCM) 10K type strain sequencing project: providing services to taxonomists for standard genome sequencing and annotation.</title>
        <authorList>
            <consortium name="The Broad Institute Genomics Platform"/>
            <consortium name="The Broad Institute Genome Sequencing Center for Infectious Disease"/>
            <person name="Wu L."/>
            <person name="Ma J."/>
        </authorList>
    </citation>
    <scope>NUCLEOTIDE SEQUENCE [LARGE SCALE GENOMIC DNA]</scope>
    <source>
        <strain evidence="5">CCUG 54356</strain>
    </source>
</reference>
<feature type="transmembrane region" description="Helical" evidence="1">
    <location>
        <begin position="154"/>
        <end position="171"/>
    </location>
</feature>
<gene>
    <name evidence="4" type="ORF">ACFQ2X_14180</name>
</gene>
<comment type="caution">
    <text evidence="4">The sequence shown here is derived from an EMBL/GenBank/DDBJ whole genome shotgun (WGS) entry which is preliminary data.</text>
</comment>
<dbReference type="RefSeq" id="WP_230438875.1">
    <property type="nucleotide sequence ID" value="NZ_CP087715.1"/>
</dbReference>
<feature type="transmembrane region" description="Helical" evidence="1">
    <location>
        <begin position="73"/>
        <end position="94"/>
    </location>
</feature>
<evidence type="ECO:0000259" key="3">
    <source>
        <dbReference type="Pfam" id="PF15420"/>
    </source>
</evidence>
<dbReference type="InterPro" id="IPR027787">
    <property type="entry name" value="Alpha/beta-hydrolase_catalytic"/>
</dbReference>
<feature type="domain" description="Alpha/beta-hydrolase catalytic" evidence="2">
    <location>
        <begin position="247"/>
        <end position="532"/>
    </location>
</feature>
<dbReference type="Proteomes" id="UP001597264">
    <property type="component" value="Unassembled WGS sequence"/>
</dbReference>
<dbReference type="EMBL" id="JBHTLR010000019">
    <property type="protein sequence ID" value="MFD1217755.1"/>
    <property type="molecule type" value="Genomic_DNA"/>
</dbReference>
<feature type="transmembrane region" description="Helical" evidence="1">
    <location>
        <begin position="41"/>
        <end position="61"/>
    </location>
</feature>
<evidence type="ECO:0000256" key="1">
    <source>
        <dbReference type="SAM" id="Phobius"/>
    </source>
</evidence>
<dbReference type="InterPro" id="IPR012037">
    <property type="entry name" value="Alpha/beta-hydrolase_fam"/>
</dbReference>
<keyword evidence="1" id="KW-1133">Transmembrane helix</keyword>
<proteinExistence type="predicted"/>
<evidence type="ECO:0000313" key="4">
    <source>
        <dbReference type="EMBL" id="MFD1217755.1"/>
    </source>
</evidence>
<dbReference type="Pfam" id="PF10081">
    <property type="entry name" value="Abhydrolase_9"/>
    <property type="match status" value="1"/>
</dbReference>
<dbReference type="PIRSF" id="PIRSF007542">
    <property type="entry name" value="UCP007542"/>
    <property type="match status" value="1"/>
</dbReference>
<dbReference type="InterPro" id="IPR027788">
    <property type="entry name" value="Alpha/beta-hydrolase_N_dom"/>
</dbReference>
<keyword evidence="5" id="KW-1185">Reference proteome</keyword>
<feature type="transmembrane region" description="Helical" evidence="1">
    <location>
        <begin position="114"/>
        <end position="142"/>
    </location>
</feature>
<name>A0ABW3UD56_9GAMM</name>
<accession>A0ABW3UD56</accession>
<evidence type="ECO:0000259" key="2">
    <source>
        <dbReference type="Pfam" id="PF10081"/>
    </source>
</evidence>
<sequence length="544" mass="60279">MIRFVHYFSTAGLLIGAIFFAISLTPSLIPREGVTQGVISGFSLAAGYGVGVALSWLWNFLELPTGSERTQLWAWRLTAIFCALLTLGFLWSASNWQNSVRALMGLEEAPGVRVFTVAIVALAVALVLVLIAKLFRCLFYFLSDKMQHRVPRRLSGLLAMVVAFVLFWSALNDVILTALLQRVDGIYQKLDAAIAPDMKAPTAANKPGSAESLISWRDMGHQGRRYLALGPAAKDIAEVTGSADDPIRVYVGLNAADTPDKRAELALEELKRVGGFERSYLILITPTGTGWVDPGAINSVEYLLRGDVASVAAQYSYLPSPISLMTEDAYGRESAQALFQSIYGHWRTLPKASRPKLYLFGLSLGALNSDRSFDFYDIIDDPFHGALWAGPPFRSDTWREVTAERDAGSPAWLPQFRDGAVVRFGNHFGGYEKGSAKWGNFRLAYLQHGSDPIVFFDPNAAWRKPAWMVPPRARDVSPDLQWYPIVTMLQLAMDMHAGIAPMGFGHSYAPADYVHAWHQLVAPPGWDEEKLNLLKKKLLKWNPR</sequence>
<protein>
    <submittedName>
        <fullName evidence="4">Alpha/beta hydrolase</fullName>
    </submittedName>
</protein>
<feature type="domain" description="Alpha/beta-hydrolase N-terminal" evidence="3">
    <location>
        <begin position="24"/>
        <end position="231"/>
    </location>
</feature>
<keyword evidence="1" id="KW-0472">Membrane</keyword>
<organism evidence="4 5">
    <name type="scientific">Microbulbifer celer</name>
    <dbReference type="NCBI Taxonomy" id="435905"/>
    <lineage>
        <taxon>Bacteria</taxon>
        <taxon>Pseudomonadati</taxon>
        <taxon>Pseudomonadota</taxon>
        <taxon>Gammaproteobacteria</taxon>
        <taxon>Cellvibrionales</taxon>
        <taxon>Microbulbiferaceae</taxon>
        <taxon>Microbulbifer</taxon>
    </lineage>
</organism>